<protein>
    <submittedName>
        <fullName evidence="2">BtpA family protein</fullName>
    </submittedName>
    <submittedName>
        <fullName evidence="3">BtpA/SgcQ family protein</fullName>
    </submittedName>
</protein>
<accession>A0A7G8TB10</accession>
<dbReference type="KEGG" id="cfem:HCR03_00215"/>
<dbReference type="EMBL" id="CP060286">
    <property type="protein sequence ID" value="QNK40801.1"/>
    <property type="molecule type" value="Genomic_DNA"/>
</dbReference>
<evidence type="ECO:0000313" key="2">
    <source>
        <dbReference type="EMBL" id="MVB10780.1"/>
    </source>
</evidence>
<reference evidence="2 4" key="1">
    <citation type="submission" date="2019-09" db="EMBL/GenBank/DDBJ databases">
        <title>Genome sequence of Clostridium sp. EA1.</title>
        <authorList>
            <person name="Poehlein A."/>
            <person name="Bengelsdorf F.R."/>
            <person name="Daniel R."/>
        </authorList>
    </citation>
    <scope>NUCLEOTIDE SEQUENCE [LARGE SCALE GENOMIC DNA]</scope>
    <source>
        <strain evidence="2 4">EA1</strain>
    </source>
</reference>
<dbReference type="InterPro" id="IPR005137">
    <property type="entry name" value="BtpA"/>
</dbReference>
<dbReference type="InterPro" id="IPR011060">
    <property type="entry name" value="RibuloseP-bd_barrel"/>
</dbReference>
<evidence type="ECO:0000313" key="5">
    <source>
        <dbReference type="Proteomes" id="UP000515909"/>
    </source>
</evidence>
<proteinExistence type="inferred from homology"/>
<gene>
    <name evidence="2" type="ORF">CAFE_14780</name>
    <name evidence="3" type="ORF">HCR03_00215</name>
</gene>
<dbReference type="SUPFAM" id="SSF51366">
    <property type="entry name" value="Ribulose-phoshate binding barrel"/>
    <property type="match status" value="1"/>
</dbReference>
<comment type="similarity">
    <text evidence="1">Belongs to the BtpA family.</text>
</comment>
<evidence type="ECO:0000313" key="4">
    <source>
        <dbReference type="Proteomes" id="UP000469440"/>
    </source>
</evidence>
<name>A0A6N8HZ32_9FIRM</name>
<dbReference type="NCBIfam" id="TIGR00259">
    <property type="entry name" value="thylakoid_BtpA"/>
    <property type="match status" value="1"/>
</dbReference>
<sequence>MSWLYDMFHTEKPIIGLLHLKALPGDPLFYKDGSTLKEVLNRAKSDLESLQAGGVDGVLVTNEFSLPYQKKVSPETLAAMAYVVGALSEDFTVPFGVEAIYDPDATIEICAATAAQFTRCMFAGVWAGDLGLIDRDIGKTIRLKSALRLDNLKLTYFINGEGEACLGNRELSDIARTLLFNCRPDCLVVAGGMAGSKPSLSQMSQIKATAGDTPVFCGTGCNLENVESILGVADGAYVGTTFKEGGKITGRISTDRVSEFMKKVDEFRKKHA</sequence>
<dbReference type="RefSeq" id="WP_066649019.1">
    <property type="nucleotide sequence ID" value="NZ_CP060286.1"/>
</dbReference>
<dbReference type="Proteomes" id="UP000515909">
    <property type="component" value="Chromosome"/>
</dbReference>
<evidence type="ECO:0000313" key="3">
    <source>
        <dbReference type="EMBL" id="QNK40801.1"/>
    </source>
</evidence>
<keyword evidence="4" id="KW-1185">Reference proteome</keyword>
<dbReference type="OrthoDB" id="9791357at2"/>
<dbReference type="PANTHER" id="PTHR21381:SF3">
    <property type="entry name" value="SGC REGION PROTEIN SGCQ-RELATED"/>
    <property type="match status" value="1"/>
</dbReference>
<accession>A0A6N8HZ32</accession>
<reference evidence="3 5" key="2">
    <citation type="submission" date="2020-08" db="EMBL/GenBank/DDBJ databases">
        <title>The isolate Caproiciproducens sp. 7D4C2 produces n-caproate at mildly acidic conditions from hexoses: genome and rBOX comparison with related strains and chain-elongating bacteria.</title>
        <authorList>
            <person name="Esquivel-Elizondo S."/>
            <person name="Bagci C."/>
            <person name="Temovska M."/>
            <person name="Jeon B.S."/>
            <person name="Bessarab I."/>
            <person name="Williams R.B.H."/>
            <person name="Huson D.H."/>
            <person name="Angenent L.T."/>
        </authorList>
    </citation>
    <scope>NUCLEOTIDE SEQUENCE [LARGE SCALE GENOMIC DNA]</scope>
    <source>
        <strain evidence="3 5">7D4C2</strain>
    </source>
</reference>
<dbReference type="EMBL" id="VWXL01000047">
    <property type="protein sequence ID" value="MVB10780.1"/>
    <property type="molecule type" value="Genomic_DNA"/>
</dbReference>
<organism evidence="2 4">
    <name type="scientific">Caproicibacter fermentans</name>
    <dbReference type="NCBI Taxonomy" id="2576756"/>
    <lineage>
        <taxon>Bacteria</taxon>
        <taxon>Bacillati</taxon>
        <taxon>Bacillota</taxon>
        <taxon>Clostridia</taxon>
        <taxon>Eubacteriales</taxon>
        <taxon>Acutalibacteraceae</taxon>
        <taxon>Caproicibacter</taxon>
    </lineage>
</organism>
<dbReference type="PANTHER" id="PTHR21381">
    <property type="entry name" value="ZGC:162297"/>
    <property type="match status" value="1"/>
</dbReference>
<dbReference type="Proteomes" id="UP000469440">
    <property type="component" value="Unassembled WGS sequence"/>
</dbReference>
<dbReference type="Pfam" id="PF03437">
    <property type="entry name" value="BtpA"/>
    <property type="match status" value="1"/>
</dbReference>
<dbReference type="AlphaFoldDB" id="A0A6N8HZ32"/>
<dbReference type="PIRSF" id="PIRSF005956">
    <property type="entry name" value="BtpA"/>
    <property type="match status" value="1"/>
</dbReference>
<evidence type="ECO:0000256" key="1">
    <source>
        <dbReference type="ARBA" id="ARBA00006007"/>
    </source>
</evidence>